<dbReference type="InParanoid" id="K1VJF5"/>
<keyword evidence="4" id="KW-1185">Reference proteome</keyword>
<dbReference type="HOGENOM" id="CLU_1416097_0_0_1"/>
<feature type="signal peptide" evidence="2">
    <location>
        <begin position="1"/>
        <end position="27"/>
    </location>
</feature>
<feature type="compositionally biased region" description="Low complexity" evidence="1">
    <location>
        <begin position="160"/>
        <end position="171"/>
    </location>
</feature>
<evidence type="ECO:0000256" key="2">
    <source>
        <dbReference type="SAM" id="SignalP"/>
    </source>
</evidence>
<dbReference type="AlphaFoldDB" id="K1VJF5"/>
<sequence length="192" mass="19369">MRLASAFVPLGALAATALGAAVPSSEAANPGGHFECTEEGPNGACLRWTTSSASAITFDELNKTVIVPAGTQLSAAEGATFESVSLLPGAVVWDGLVQQRVVVSLAARGWGKGRGRLPVRGAGVPVLGPMGTGARGRILGMEVMEGKISRMARTARPRDASSGSTAAARRSQIGSAGTVANVSAERWSGPAS</sequence>
<organism evidence="3 4">
    <name type="scientific">Trichosporon asahii var. asahii (strain CBS 8904)</name>
    <name type="common">Yeast</name>
    <dbReference type="NCBI Taxonomy" id="1220162"/>
    <lineage>
        <taxon>Eukaryota</taxon>
        <taxon>Fungi</taxon>
        <taxon>Dikarya</taxon>
        <taxon>Basidiomycota</taxon>
        <taxon>Agaricomycotina</taxon>
        <taxon>Tremellomycetes</taxon>
        <taxon>Trichosporonales</taxon>
        <taxon>Trichosporonaceae</taxon>
        <taxon>Trichosporon</taxon>
    </lineage>
</organism>
<feature type="chain" id="PRO_5003852165" evidence="2">
    <location>
        <begin position="28"/>
        <end position="192"/>
    </location>
</feature>
<comment type="caution">
    <text evidence="3">The sequence shown here is derived from an EMBL/GenBank/DDBJ whole genome shotgun (WGS) entry which is preliminary data.</text>
</comment>
<evidence type="ECO:0000313" key="4">
    <source>
        <dbReference type="Proteomes" id="UP000006757"/>
    </source>
</evidence>
<reference evidence="3 4" key="1">
    <citation type="journal article" date="2012" name="Eukaryot. Cell">
        <title>Genome sequence of the Trichosporon asahii environmental strain CBS 8904.</title>
        <authorList>
            <person name="Yang R.Y."/>
            <person name="Li H.T."/>
            <person name="Zhu H."/>
            <person name="Zhou G.P."/>
            <person name="Wang M."/>
            <person name="Wang L."/>
        </authorList>
    </citation>
    <scope>NUCLEOTIDE SEQUENCE [LARGE SCALE GENOMIC DNA]</scope>
    <source>
        <strain evidence="3 4">CBS 8904</strain>
    </source>
</reference>
<evidence type="ECO:0000313" key="3">
    <source>
        <dbReference type="EMBL" id="EKC99306.1"/>
    </source>
</evidence>
<feature type="compositionally biased region" description="Polar residues" evidence="1">
    <location>
        <begin position="172"/>
        <end position="181"/>
    </location>
</feature>
<gene>
    <name evidence="3" type="ORF">A1Q2_06243</name>
</gene>
<dbReference type="EMBL" id="AMBO01000372">
    <property type="protein sequence ID" value="EKC99306.1"/>
    <property type="molecule type" value="Genomic_DNA"/>
</dbReference>
<dbReference type="Proteomes" id="UP000006757">
    <property type="component" value="Unassembled WGS sequence"/>
</dbReference>
<evidence type="ECO:0000256" key="1">
    <source>
        <dbReference type="SAM" id="MobiDB-lite"/>
    </source>
</evidence>
<keyword evidence="2" id="KW-0732">Signal</keyword>
<protein>
    <submittedName>
        <fullName evidence="3">Uncharacterized protein</fullName>
    </submittedName>
</protein>
<proteinExistence type="predicted"/>
<feature type="region of interest" description="Disordered" evidence="1">
    <location>
        <begin position="153"/>
        <end position="192"/>
    </location>
</feature>
<name>K1VJF5_TRIAC</name>
<accession>K1VJF5</accession>